<reference evidence="3 4" key="1">
    <citation type="journal article" date="2016" name="G3 (Bethesda)">
        <title>First Draft Assembly and Annotation of the Genome of a California Endemic Oak Quercus lobata Nee (Fagaceae).</title>
        <authorList>
            <person name="Sork V.L."/>
            <person name="Fitz-Gibbon S.T."/>
            <person name="Puiu D."/>
            <person name="Crepeau M."/>
            <person name="Gugger P.F."/>
            <person name="Sherman R."/>
            <person name="Stevens K."/>
            <person name="Langley C.H."/>
            <person name="Pellegrini M."/>
            <person name="Salzberg S.L."/>
        </authorList>
    </citation>
    <scope>NUCLEOTIDE SEQUENCE [LARGE SCALE GENOMIC DNA]</scope>
    <source>
        <strain evidence="3 4">cv. SW786</strain>
    </source>
</reference>
<feature type="transmembrane region" description="Helical" evidence="1">
    <location>
        <begin position="85"/>
        <end position="107"/>
    </location>
</feature>
<dbReference type="PROSITE" id="PS51257">
    <property type="entry name" value="PROKAR_LIPOPROTEIN"/>
    <property type="match status" value="1"/>
</dbReference>
<organism evidence="3 4">
    <name type="scientific">Quercus lobata</name>
    <name type="common">Valley oak</name>
    <dbReference type="NCBI Taxonomy" id="97700"/>
    <lineage>
        <taxon>Eukaryota</taxon>
        <taxon>Viridiplantae</taxon>
        <taxon>Streptophyta</taxon>
        <taxon>Embryophyta</taxon>
        <taxon>Tracheophyta</taxon>
        <taxon>Spermatophyta</taxon>
        <taxon>Magnoliopsida</taxon>
        <taxon>eudicotyledons</taxon>
        <taxon>Gunneridae</taxon>
        <taxon>Pentapetalae</taxon>
        <taxon>rosids</taxon>
        <taxon>fabids</taxon>
        <taxon>Fagales</taxon>
        <taxon>Fagaceae</taxon>
        <taxon>Quercus</taxon>
    </lineage>
</organism>
<feature type="domain" description="Uncharacterized GPI-anchored protein At5g19230-like" evidence="2">
    <location>
        <begin position="6"/>
        <end position="60"/>
    </location>
</feature>
<sequence>MVSLSMRRSLHLNNFTNNSSAACLANKIADQLKNETCKNAFNFGSTPSTKPNVPKFDKIASEDNWMVVVLSTNTTTGNFSGAASLIANISMGNYMLALFLGLLLVSVS</sequence>
<keyword evidence="1" id="KW-1133">Transmembrane helix</keyword>
<keyword evidence="1" id="KW-0812">Transmembrane</keyword>
<dbReference type="EMBL" id="LRBV02000003">
    <property type="status" value="NOT_ANNOTATED_CDS"/>
    <property type="molecule type" value="Genomic_DNA"/>
</dbReference>
<evidence type="ECO:0000259" key="2">
    <source>
        <dbReference type="Pfam" id="PF25884"/>
    </source>
</evidence>
<evidence type="ECO:0000256" key="1">
    <source>
        <dbReference type="SAM" id="Phobius"/>
    </source>
</evidence>
<dbReference type="Pfam" id="PF25884">
    <property type="entry name" value="At5g19230"/>
    <property type="match status" value="1"/>
</dbReference>
<evidence type="ECO:0000313" key="4">
    <source>
        <dbReference type="Proteomes" id="UP000594261"/>
    </source>
</evidence>
<dbReference type="InterPro" id="IPR045285">
    <property type="entry name" value="At5g19230-like"/>
</dbReference>
<proteinExistence type="predicted"/>
<dbReference type="Proteomes" id="UP000594261">
    <property type="component" value="Chromosome 3"/>
</dbReference>
<reference evidence="3" key="2">
    <citation type="submission" date="2021-01" db="UniProtKB">
        <authorList>
            <consortium name="EnsemblPlants"/>
        </authorList>
    </citation>
    <scope>IDENTIFICATION</scope>
</reference>
<dbReference type="EnsemblPlants" id="QL03p006863:mrna">
    <property type="protein sequence ID" value="QL03p006863:mrna"/>
    <property type="gene ID" value="QL03p006863"/>
</dbReference>
<accession>A0A7N2L3X3</accession>
<keyword evidence="1" id="KW-0472">Membrane</keyword>
<dbReference type="InParanoid" id="A0A7N2L3X3"/>
<dbReference type="AlphaFoldDB" id="A0A7N2L3X3"/>
<keyword evidence="4" id="KW-1185">Reference proteome</keyword>
<dbReference type="Gramene" id="QL03p006863:mrna">
    <property type="protein sequence ID" value="QL03p006863:mrna"/>
    <property type="gene ID" value="QL03p006863"/>
</dbReference>
<evidence type="ECO:0000313" key="3">
    <source>
        <dbReference type="EnsemblPlants" id="QL03p006863:mrna"/>
    </source>
</evidence>
<dbReference type="PANTHER" id="PTHR33976:SF2">
    <property type="entry name" value="GLYCOPROTEIN MEMBRANE GPI-ANCHORED"/>
    <property type="match status" value="1"/>
</dbReference>
<dbReference type="PANTHER" id="PTHR33976">
    <property type="entry name" value="OS07G0645000 PROTEIN"/>
    <property type="match status" value="1"/>
</dbReference>
<dbReference type="InterPro" id="IPR059083">
    <property type="entry name" value="At5g19230_dom"/>
</dbReference>
<name>A0A7N2L3X3_QUELO</name>
<protein>
    <recommendedName>
        <fullName evidence="2">Uncharacterized GPI-anchored protein At5g19230-like domain-containing protein</fullName>
    </recommendedName>
</protein>